<evidence type="ECO:0000256" key="1">
    <source>
        <dbReference type="SAM" id="Phobius"/>
    </source>
</evidence>
<organism evidence="2 3">
    <name type="scientific">Enterococcus hermanniensis</name>
    <dbReference type="NCBI Taxonomy" id="249189"/>
    <lineage>
        <taxon>Bacteria</taxon>
        <taxon>Bacillati</taxon>
        <taxon>Bacillota</taxon>
        <taxon>Bacilli</taxon>
        <taxon>Lactobacillales</taxon>
        <taxon>Enterococcaceae</taxon>
        <taxon>Enterococcus</taxon>
    </lineage>
</organism>
<feature type="transmembrane region" description="Helical" evidence="1">
    <location>
        <begin position="36"/>
        <end position="60"/>
    </location>
</feature>
<comment type="caution">
    <text evidence="2">The sequence shown here is derived from an EMBL/GenBank/DDBJ whole genome shotgun (WGS) entry which is preliminary data.</text>
</comment>
<feature type="transmembrane region" description="Helical" evidence="1">
    <location>
        <begin position="6"/>
        <end position="24"/>
    </location>
</feature>
<evidence type="ECO:0000313" key="3">
    <source>
        <dbReference type="Proteomes" id="UP000182077"/>
    </source>
</evidence>
<dbReference type="STRING" id="249189.RV04_GL000293"/>
<keyword evidence="1" id="KW-0812">Transmembrane</keyword>
<reference evidence="2 3" key="1">
    <citation type="submission" date="2014-12" db="EMBL/GenBank/DDBJ databases">
        <title>Draft genome sequences of 29 type strains of Enterococci.</title>
        <authorList>
            <person name="Zhong Z."/>
            <person name="Sun Z."/>
            <person name="Liu W."/>
            <person name="Zhang W."/>
            <person name="Zhang H."/>
        </authorList>
    </citation>
    <scope>NUCLEOTIDE SEQUENCE [LARGE SCALE GENOMIC DNA]</scope>
    <source>
        <strain evidence="2 3">DSM 17122</strain>
    </source>
</reference>
<sequence>MKTAMVLSTILIALVNFYLFYVYFKEKKIKDSLEKLAVMFGVNMSVLFIDSLLLFFGALAEEGFALLTILIEL</sequence>
<gene>
    <name evidence="2" type="ORF">RV04_GL000293</name>
</gene>
<protein>
    <submittedName>
        <fullName evidence="2">Uncharacterized protein</fullName>
    </submittedName>
</protein>
<dbReference type="RefSeq" id="WP_071856698.1">
    <property type="nucleotide sequence ID" value="NZ_JBHSHK010000005.1"/>
</dbReference>
<dbReference type="Proteomes" id="UP000182077">
    <property type="component" value="Unassembled WGS sequence"/>
</dbReference>
<dbReference type="AlphaFoldDB" id="A0A1L8TRT8"/>
<proteinExistence type="predicted"/>
<keyword evidence="1" id="KW-1133">Transmembrane helix</keyword>
<keyword evidence="3" id="KW-1185">Reference proteome</keyword>
<dbReference type="EMBL" id="JXKQ01000001">
    <property type="protein sequence ID" value="OJG47046.1"/>
    <property type="molecule type" value="Genomic_DNA"/>
</dbReference>
<accession>A0A1L8TRT8</accession>
<name>A0A1L8TRT8_9ENTE</name>
<dbReference type="OrthoDB" id="2186495at2"/>
<evidence type="ECO:0000313" key="2">
    <source>
        <dbReference type="EMBL" id="OJG47046.1"/>
    </source>
</evidence>
<keyword evidence="1" id="KW-0472">Membrane</keyword>